<feature type="domain" description="FAD/NAD(P)-binding" evidence="5">
    <location>
        <begin position="7"/>
        <end position="311"/>
    </location>
</feature>
<dbReference type="EMBL" id="JAPDMZ010000018">
    <property type="protein sequence ID" value="KAK0556229.1"/>
    <property type="molecule type" value="Genomic_DNA"/>
</dbReference>
<proteinExistence type="inferred from homology"/>
<dbReference type="SUPFAM" id="SSF51905">
    <property type="entry name" value="FAD/NAD(P)-binding domain"/>
    <property type="match status" value="1"/>
</dbReference>
<keyword evidence="3" id="KW-0274">FAD</keyword>
<reference evidence="6" key="1">
    <citation type="journal article" date="2023" name="PhytoFront">
        <title>Draft Genome Resources of Seven Strains of Tilletia horrida, Causal Agent of Kernel Smut of Rice.</title>
        <authorList>
            <person name="Khanal S."/>
            <person name="Antony Babu S."/>
            <person name="Zhou X.G."/>
        </authorList>
    </citation>
    <scope>NUCLEOTIDE SEQUENCE</scope>
    <source>
        <strain evidence="6">TX6</strain>
    </source>
</reference>
<accession>A0AAN6GWL4</accession>
<dbReference type="InterPro" id="IPR023753">
    <property type="entry name" value="FAD/NAD-binding_dom"/>
</dbReference>
<organism evidence="6 7">
    <name type="scientific">Tilletia horrida</name>
    <dbReference type="NCBI Taxonomy" id="155126"/>
    <lineage>
        <taxon>Eukaryota</taxon>
        <taxon>Fungi</taxon>
        <taxon>Dikarya</taxon>
        <taxon>Basidiomycota</taxon>
        <taxon>Ustilaginomycotina</taxon>
        <taxon>Exobasidiomycetes</taxon>
        <taxon>Tilletiales</taxon>
        <taxon>Tilletiaceae</taxon>
        <taxon>Tilletia</taxon>
    </lineage>
</organism>
<dbReference type="Pfam" id="PF07992">
    <property type="entry name" value="Pyr_redox_2"/>
    <property type="match status" value="1"/>
</dbReference>
<keyword evidence="2" id="KW-0285">Flavoprotein</keyword>
<dbReference type="PANTHER" id="PTHR43735:SF3">
    <property type="entry name" value="FERROPTOSIS SUPPRESSOR PROTEIN 1"/>
    <property type="match status" value="1"/>
</dbReference>
<evidence type="ECO:0000259" key="5">
    <source>
        <dbReference type="Pfam" id="PF07992"/>
    </source>
</evidence>
<keyword evidence="7" id="KW-1185">Reference proteome</keyword>
<comment type="similarity">
    <text evidence="1">Belongs to the FAD-dependent oxidoreductase family.</text>
</comment>
<evidence type="ECO:0000256" key="2">
    <source>
        <dbReference type="ARBA" id="ARBA00022630"/>
    </source>
</evidence>
<dbReference type="InterPro" id="IPR036188">
    <property type="entry name" value="FAD/NAD-bd_sf"/>
</dbReference>
<name>A0AAN6GWL4_9BASI</name>
<protein>
    <recommendedName>
        <fullName evidence="5">FAD/NAD(P)-binding domain-containing protein</fullName>
    </recommendedName>
</protein>
<keyword evidence="4" id="KW-0560">Oxidoreductase</keyword>
<dbReference type="GO" id="GO:0050660">
    <property type="term" value="F:flavin adenine dinucleotide binding"/>
    <property type="evidence" value="ECO:0007669"/>
    <property type="project" value="TreeGrafter"/>
</dbReference>
<dbReference type="GO" id="GO:0004174">
    <property type="term" value="F:electron-transferring-flavoprotein dehydrogenase activity"/>
    <property type="evidence" value="ECO:0007669"/>
    <property type="project" value="TreeGrafter"/>
</dbReference>
<dbReference type="PANTHER" id="PTHR43735">
    <property type="entry name" value="APOPTOSIS-INDUCING FACTOR 1"/>
    <property type="match status" value="1"/>
</dbReference>
<comment type="caution">
    <text evidence="6">The sequence shown here is derived from an EMBL/GenBank/DDBJ whole genome shotgun (WGS) entry which is preliminary data.</text>
</comment>
<dbReference type="AlphaFoldDB" id="A0AAN6GWL4"/>
<dbReference type="PRINTS" id="PR00411">
    <property type="entry name" value="PNDRDTASEI"/>
</dbReference>
<evidence type="ECO:0000256" key="1">
    <source>
        <dbReference type="ARBA" id="ARBA00006442"/>
    </source>
</evidence>
<evidence type="ECO:0000313" key="7">
    <source>
        <dbReference type="Proteomes" id="UP001176517"/>
    </source>
</evidence>
<evidence type="ECO:0000313" key="6">
    <source>
        <dbReference type="EMBL" id="KAK0556229.1"/>
    </source>
</evidence>
<dbReference type="PRINTS" id="PR00368">
    <property type="entry name" value="FADPNR"/>
</dbReference>
<evidence type="ECO:0000256" key="3">
    <source>
        <dbReference type="ARBA" id="ARBA00022827"/>
    </source>
</evidence>
<dbReference type="Proteomes" id="UP001176517">
    <property type="component" value="Unassembled WGS sequence"/>
</dbReference>
<dbReference type="Gene3D" id="3.50.50.100">
    <property type="match status" value="1"/>
</dbReference>
<dbReference type="GO" id="GO:0005737">
    <property type="term" value="C:cytoplasm"/>
    <property type="evidence" value="ECO:0007669"/>
    <property type="project" value="TreeGrafter"/>
</dbReference>
<evidence type="ECO:0000256" key="4">
    <source>
        <dbReference type="ARBA" id="ARBA00023002"/>
    </source>
</evidence>
<gene>
    <name evidence="6" type="ORF">OC846_001324</name>
</gene>
<sequence length="383" mass="39744">MTDNLKNVVIVGASSAGSTAARALSKKLPATHRVVLIDAAESAFWPISSLRAAVVSGWEDKTFVPLEGFFGPADKTRHIVRPSTKVIEVTNSDVLVQTPTGQEERIGFEYAILATGSAYPVPARPASAKTLEAKAALTKLQADVKAAKHILIVGGGEVGVEFAGEVASAYSHAELRKQITLVSRGTQLVGKDNPAGLSKSLDQQLQKSGVKVLLGDSVDVPKDTKNGLLGTSQSFTSKNGVEISDVDFVLVATGTSPVADLWAHADPDSIVDGQAKVNSKTLRAESTVLTNWFAAGDVAKLPGSKTHVNAQGGANTAAANIISLVQGGKGNAKSFAPTNICVVPLGTSGGASNMFGWTIGGFLTSLIKGKTLFVSQFHGAYKP</sequence>